<accession>A0A3P3ZGZ6</accession>
<organism evidence="1 2">
    <name type="scientific">Leishmania braziliensis MHOM/BR/75/M2904</name>
    <dbReference type="NCBI Taxonomy" id="420245"/>
    <lineage>
        <taxon>Eukaryota</taxon>
        <taxon>Discoba</taxon>
        <taxon>Euglenozoa</taxon>
        <taxon>Kinetoplastea</taxon>
        <taxon>Metakinetoplastina</taxon>
        <taxon>Trypanosomatida</taxon>
        <taxon>Trypanosomatidae</taxon>
        <taxon>Leishmaniinae</taxon>
        <taxon>Leishmania</taxon>
        <taxon>Leishmania braziliensis species complex</taxon>
    </lineage>
</organism>
<dbReference type="InterPro" id="IPR019389">
    <property type="entry name" value="Selenoprotein_T"/>
</dbReference>
<dbReference type="EMBL" id="LS997633">
    <property type="protein sequence ID" value="SYZ69397.1"/>
    <property type="molecule type" value="Genomic_DNA"/>
</dbReference>
<gene>
    <name evidence="1" type="ORF">LBRM2904_34.1020</name>
</gene>
<protein>
    <submittedName>
        <fullName evidence="1">Rdx_family</fullName>
    </submittedName>
</protein>
<name>A0A3P3ZGZ6_LEIBR</name>
<dbReference type="PANTHER" id="PTHR13544">
    <property type="entry name" value="SELENOPROTEIN T"/>
    <property type="match status" value="1"/>
</dbReference>
<dbReference type="GO" id="GO:0005789">
    <property type="term" value="C:endoplasmic reticulum membrane"/>
    <property type="evidence" value="ECO:0007669"/>
    <property type="project" value="TreeGrafter"/>
</dbReference>
<reference evidence="1 2" key="1">
    <citation type="submission" date="2018-09" db="EMBL/GenBank/DDBJ databases">
        <authorList>
            <person name="Peiro R."/>
            <person name="Begona"/>
            <person name="Cbmso G."/>
            <person name="Lopez M."/>
            <person name="Gonzalez S."/>
        </authorList>
    </citation>
    <scope>NUCLEOTIDE SEQUENCE [LARGE SCALE GENOMIC DNA]</scope>
</reference>
<proteinExistence type="predicted"/>
<dbReference type="AlphaFoldDB" id="A0A3P3ZGZ6"/>
<evidence type="ECO:0000313" key="1">
    <source>
        <dbReference type="EMBL" id="SYZ69397.1"/>
    </source>
</evidence>
<sequence>MGDQIKFIPESARAVLLQRRSLIISGSLLLSVLSRAALPSNAFEVFLDGELIYSALDTGGRVPTAELLSNLLLEQTLLKDYYVVTTKSKA</sequence>
<dbReference type="GO" id="GO:0004791">
    <property type="term" value="F:thioredoxin-disulfide reductase (NADPH) activity"/>
    <property type="evidence" value="ECO:0007669"/>
    <property type="project" value="TreeGrafter"/>
</dbReference>
<evidence type="ECO:0000313" key="2">
    <source>
        <dbReference type="Proteomes" id="UP000319462"/>
    </source>
</evidence>
<dbReference type="GO" id="GO:0045454">
    <property type="term" value="P:cell redox homeostasis"/>
    <property type="evidence" value="ECO:0007669"/>
    <property type="project" value="TreeGrafter"/>
</dbReference>
<dbReference type="PANTHER" id="PTHR13544:SF0">
    <property type="entry name" value="THIOREDOXIN REDUCTASE-LIKE SELENOPROTEIN T"/>
    <property type="match status" value="1"/>
</dbReference>
<dbReference type="Proteomes" id="UP000319462">
    <property type="component" value="Chromosome 34"/>
</dbReference>